<dbReference type="RefSeq" id="WP_013188120.1">
    <property type="nucleotide sequence ID" value="NC_014230.1"/>
</dbReference>
<dbReference type="Gene3D" id="2.40.160.20">
    <property type="match status" value="1"/>
</dbReference>
<dbReference type="eggNOG" id="COG3637">
    <property type="taxonomic scope" value="Bacteria"/>
</dbReference>
<accession>A3UAA3</accession>
<evidence type="ECO:0000259" key="2">
    <source>
        <dbReference type="Pfam" id="PF13568"/>
    </source>
</evidence>
<dbReference type="Proteomes" id="UP000002297">
    <property type="component" value="Chromosome"/>
</dbReference>
<proteinExistence type="predicted"/>
<dbReference type="AlphaFoldDB" id="A3UAA3"/>
<reference evidence="3 4" key="1">
    <citation type="journal article" date="2010" name="J. Bacteriol.">
        <title>The complete genome sequence of Croceibacter atlanticus HTCC2559T.</title>
        <authorList>
            <person name="Oh H.M."/>
            <person name="Kang I."/>
            <person name="Ferriera S."/>
            <person name="Giovannoni S.J."/>
            <person name="Cho J.C."/>
        </authorList>
    </citation>
    <scope>NUCLEOTIDE SEQUENCE [LARGE SCALE GENOMIC DNA]</scope>
    <source>
        <strain evidence="4">ATCC BAA-628 / HTCC2559 / KCTC 12090</strain>
    </source>
</reference>
<dbReference type="Pfam" id="PF13568">
    <property type="entry name" value="OMP_b-brl_2"/>
    <property type="match status" value="1"/>
</dbReference>
<dbReference type="STRING" id="216432.CA2559_11903"/>
<keyword evidence="1" id="KW-0732">Signal</keyword>
<evidence type="ECO:0000313" key="3">
    <source>
        <dbReference type="EMBL" id="EAP86739.1"/>
    </source>
</evidence>
<dbReference type="InterPro" id="IPR011250">
    <property type="entry name" value="OMP/PagP_B-barrel"/>
</dbReference>
<sequence length="188" mass="21345">MKRFFLLTAMFTLLSVFSIHAQRVTGVLSGFKAGINVSSLNSDATEIDEIDARVGFQAAFFVEIPFSRSFSFQPELQYSAQGGKLEEFRVNYIHLPLMLKYNVTDYLNIHLGPQVGLKIWEWEQDQNDNFNNLNYAVSGGLGANLSDNFFIEARYVYGLSNITEDVNELNVDQDIKNSYVQVSLGYRL</sequence>
<dbReference type="InterPro" id="IPR025665">
    <property type="entry name" value="Beta-barrel_OMP_2"/>
</dbReference>
<feature type="chain" id="PRO_5002660933" description="Outer membrane protein beta-barrel domain-containing protein" evidence="1">
    <location>
        <begin position="22"/>
        <end position="188"/>
    </location>
</feature>
<dbReference type="SUPFAM" id="SSF56925">
    <property type="entry name" value="OMPA-like"/>
    <property type="match status" value="1"/>
</dbReference>
<evidence type="ECO:0000313" key="4">
    <source>
        <dbReference type="Proteomes" id="UP000002297"/>
    </source>
</evidence>
<dbReference type="EMBL" id="CP002046">
    <property type="protein sequence ID" value="EAP86739.1"/>
    <property type="molecule type" value="Genomic_DNA"/>
</dbReference>
<dbReference type="OrthoDB" id="1259003at2"/>
<dbReference type="HOGENOM" id="CLU_082049_4_3_10"/>
<feature type="domain" description="Outer membrane protein beta-barrel" evidence="2">
    <location>
        <begin position="27"/>
        <end position="163"/>
    </location>
</feature>
<evidence type="ECO:0000256" key="1">
    <source>
        <dbReference type="SAM" id="SignalP"/>
    </source>
</evidence>
<gene>
    <name evidence="3" type="ordered locus">CA2559_11903</name>
</gene>
<feature type="signal peptide" evidence="1">
    <location>
        <begin position="1"/>
        <end position="21"/>
    </location>
</feature>
<name>A3UAA3_CROAH</name>
<keyword evidence="4" id="KW-1185">Reference proteome</keyword>
<dbReference type="KEGG" id="cat:CA2559_11903"/>
<protein>
    <recommendedName>
        <fullName evidence="2">Outer membrane protein beta-barrel domain-containing protein</fullName>
    </recommendedName>
</protein>
<organism evidence="3 4">
    <name type="scientific">Croceibacter atlanticus (strain ATCC BAA-628 / JCM 21780 / CIP 108009 / IAM 15332 / KCTC 12090 / HTCC2559)</name>
    <dbReference type="NCBI Taxonomy" id="216432"/>
    <lineage>
        <taxon>Bacteria</taxon>
        <taxon>Pseudomonadati</taxon>
        <taxon>Bacteroidota</taxon>
        <taxon>Flavobacteriia</taxon>
        <taxon>Flavobacteriales</taxon>
        <taxon>Flavobacteriaceae</taxon>
        <taxon>Croceibacter</taxon>
    </lineage>
</organism>
<dbReference type="GeneID" id="89454099"/>